<dbReference type="Gene3D" id="3.90.75.20">
    <property type="match status" value="1"/>
</dbReference>
<dbReference type="Pfam" id="PF13392">
    <property type="entry name" value="HNH_3"/>
    <property type="match status" value="1"/>
</dbReference>
<dbReference type="InterPro" id="IPR003615">
    <property type="entry name" value="HNH_nuc"/>
</dbReference>
<accession>A0ABU1VVF3</accession>
<gene>
    <name evidence="2" type="ORF">J2W69_000628</name>
</gene>
<keyword evidence="3" id="KW-1185">Reference proteome</keyword>
<feature type="domain" description="HNH nuclease" evidence="1">
    <location>
        <begin position="182"/>
        <end position="224"/>
    </location>
</feature>
<dbReference type="InterPro" id="IPR044925">
    <property type="entry name" value="His-Me_finger_sf"/>
</dbReference>
<evidence type="ECO:0000313" key="2">
    <source>
        <dbReference type="EMBL" id="MDR7119713.1"/>
    </source>
</evidence>
<protein>
    <recommendedName>
        <fullName evidence="1">HNH nuclease domain-containing protein</fullName>
    </recommendedName>
</protein>
<sequence>MSRVIYTPEMLEFIAAQYKLKGLPEVTAAFNKKFGSDKTVQQIRATLKNHKITCGRKTGELNKGVLRTFTDKQAEFIKQKYTELSLVELTAAFNSEFGTDKTIKQIRSFTRNHNVKSGRTGRFDKGQQSWNSGMKGWCAGGRSAETRFKKGQALNTMPLGSERLCSKDGYVMIKVAMPNKWRMKHVVEWEKHNGPIPKGYRIWFKDNVRTNWAIENLMLITRAQGAVINKMGMGTVPAELKTAAVTMADISMKRRKLSTSKQEQAA</sequence>
<dbReference type="Proteomes" id="UP001257909">
    <property type="component" value="Unassembled WGS sequence"/>
</dbReference>
<dbReference type="RefSeq" id="WP_310274474.1">
    <property type="nucleotide sequence ID" value="NZ_JAVDWR010000001.1"/>
</dbReference>
<evidence type="ECO:0000259" key="1">
    <source>
        <dbReference type="Pfam" id="PF13392"/>
    </source>
</evidence>
<comment type="caution">
    <text evidence="2">The sequence shown here is derived from an EMBL/GenBank/DDBJ whole genome shotgun (WGS) entry which is preliminary data.</text>
</comment>
<reference evidence="2 3" key="1">
    <citation type="submission" date="2023-07" db="EMBL/GenBank/DDBJ databases">
        <title>Sorghum-associated microbial communities from plants grown in Nebraska, USA.</title>
        <authorList>
            <person name="Schachtman D."/>
        </authorList>
    </citation>
    <scope>NUCLEOTIDE SEQUENCE [LARGE SCALE GENOMIC DNA]</scope>
    <source>
        <strain evidence="2 3">4138</strain>
    </source>
</reference>
<dbReference type="SUPFAM" id="SSF54060">
    <property type="entry name" value="His-Me finger endonucleases"/>
    <property type="match status" value="1"/>
</dbReference>
<proteinExistence type="predicted"/>
<evidence type="ECO:0000313" key="3">
    <source>
        <dbReference type="Proteomes" id="UP001257909"/>
    </source>
</evidence>
<organism evidence="2 3">
    <name type="scientific">Rheinheimera soli</name>
    <dbReference type="NCBI Taxonomy" id="443616"/>
    <lineage>
        <taxon>Bacteria</taxon>
        <taxon>Pseudomonadati</taxon>
        <taxon>Pseudomonadota</taxon>
        <taxon>Gammaproteobacteria</taxon>
        <taxon>Chromatiales</taxon>
        <taxon>Chromatiaceae</taxon>
        <taxon>Rheinheimera</taxon>
    </lineage>
</organism>
<dbReference type="EMBL" id="JAVDWR010000001">
    <property type="protein sequence ID" value="MDR7119713.1"/>
    <property type="molecule type" value="Genomic_DNA"/>
</dbReference>
<name>A0ABU1VVF3_9GAMM</name>